<dbReference type="GO" id="GO:0043107">
    <property type="term" value="P:type IV pilus-dependent motility"/>
    <property type="evidence" value="ECO:0007669"/>
    <property type="project" value="TreeGrafter"/>
</dbReference>
<organism evidence="2 3">
    <name type="scientific">Vreelandella aquamarina</name>
    <dbReference type="NCBI Taxonomy" id="77097"/>
    <lineage>
        <taxon>Bacteria</taxon>
        <taxon>Pseudomonadati</taxon>
        <taxon>Pseudomonadota</taxon>
        <taxon>Gammaproteobacteria</taxon>
        <taxon>Oceanospirillales</taxon>
        <taxon>Halomonadaceae</taxon>
        <taxon>Vreelandella</taxon>
    </lineage>
</organism>
<dbReference type="PANTHER" id="PTHR40278">
    <property type="entry name" value="DNA UTILIZATION PROTEIN HOFN"/>
    <property type="match status" value="1"/>
</dbReference>
<keyword evidence="1" id="KW-0812">Transmembrane</keyword>
<dbReference type="RefSeq" id="WP_089675480.1">
    <property type="nucleotide sequence ID" value="NZ_FODB01000030.1"/>
</dbReference>
<evidence type="ECO:0000313" key="2">
    <source>
        <dbReference type="EMBL" id="SEN90216.1"/>
    </source>
</evidence>
<dbReference type="Pfam" id="PF05137">
    <property type="entry name" value="PilN"/>
    <property type="match status" value="1"/>
</dbReference>
<name>A0A1H8KCJ3_9GAMM</name>
<evidence type="ECO:0000256" key="1">
    <source>
        <dbReference type="SAM" id="Phobius"/>
    </source>
</evidence>
<protein>
    <submittedName>
        <fullName evidence="2">Type IV pilus assembly protein PilN</fullName>
    </submittedName>
</protein>
<keyword evidence="1" id="KW-1133">Transmembrane helix</keyword>
<dbReference type="EMBL" id="FODB01000030">
    <property type="protein sequence ID" value="SEN90216.1"/>
    <property type="molecule type" value="Genomic_DNA"/>
</dbReference>
<proteinExistence type="predicted"/>
<dbReference type="GO" id="GO:0043683">
    <property type="term" value="P:type IV pilus assembly"/>
    <property type="evidence" value="ECO:0007669"/>
    <property type="project" value="TreeGrafter"/>
</dbReference>
<dbReference type="AlphaFoldDB" id="A0A1H8KCJ3"/>
<dbReference type="STRING" id="77097.SAMN04490369_103031"/>
<feature type="transmembrane region" description="Helical" evidence="1">
    <location>
        <begin position="21"/>
        <end position="44"/>
    </location>
</feature>
<keyword evidence="1" id="KW-0472">Membrane</keyword>
<sequence length="189" mass="21024">MSIKINLLPWREARREKRTRRFYGVVVMMFLAGIGLGLGVLQIYQQQLSAQQQRNAYITNHIERLNNEIADVQRYQATAARLGEQLTLFQTLQAERIGTVQLFNNIAASVVDGVVYQRLSRSGEQVSFSAMAGSERQVSDQLRQIASMPGLGVPQFSEVASGDDGTSRVFQFDVVQSVVEEAAAEEEAP</sequence>
<accession>A0A1H8KCJ3</accession>
<gene>
    <name evidence="2" type="ORF">SAMN04490369_103031</name>
</gene>
<dbReference type="InterPro" id="IPR007813">
    <property type="entry name" value="PilN"/>
</dbReference>
<dbReference type="Proteomes" id="UP000199493">
    <property type="component" value="Unassembled WGS sequence"/>
</dbReference>
<dbReference type="PANTHER" id="PTHR40278:SF2">
    <property type="entry name" value="TYPE IV PILUS INNER MEMBRANE COMPONENT PILN"/>
    <property type="match status" value="1"/>
</dbReference>
<dbReference type="InterPro" id="IPR052534">
    <property type="entry name" value="Extracell_DNA_Util/SecSys_Comp"/>
</dbReference>
<reference evidence="2 3" key="1">
    <citation type="submission" date="2016-10" db="EMBL/GenBank/DDBJ databases">
        <authorList>
            <person name="de Groot N.N."/>
        </authorList>
    </citation>
    <scope>NUCLEOTIDE SEQUENCE [LARGE SCALE GENOMIC DNA]</scope>
    <source>
        <strain evidence="2 3">558</strain>
    </source>
</reference>
<evidence type="ECO:0000313" key="3">
    <source>
        <dbReference type="Proteomes" id="UP000199493"/>
    </source>
</evidence>